<keyword evidence="4" id="KW-0677">Repeat</keyword>
<dbReference type="PANTHER" id="PTHR15651">
    <property type="entry name" value="ARMADILLO REPEAT-CONTAINING PROTEIN 8"/>
    <property type="match status" value="1"/>
</dbReference>
<sequence length="653" mass="70949">MPASSPSSRRTRSEELIARLNSVQTPSEAKLKDLRDLKNQIIGNRTKKLDFLNLGAMPCIVSILAFVVSSMHSEGGAGQELNELIAIQAAAAIGSFACGLEFGVKAVLEVGAFAILMSLLSHPNEKVVDAGARTLKLIYQSKLAPKFEFVKEKNMGFLLSLLSSKNENVTGLGANIITHSCQTSMEQQALSDAGVITKLVSLLEGSLSQREASLESLSYVMKENPETVTKFVGPQNGRPVNVVTELIKDKYPRTRLLACTCLIIIRNTCTSYLQDAGIKTGLVLALLELLDDPGQVGDDAPFVLSSLIAEKEDLQMIAFDAKVVDKLCNHLETGPFQAKRLQGIFLALADMCSELECCRDRALSLEALSYIKDALEHDSADIRTAACIFLRNLSRSVKNLSAGHFTDATVTSPMVQLLCDSCTSVQIAALGAISNTVVNFTAHKSIFMQCGGLKQLVQLSKSMDSAIRVNAIWALRNLAFLVNNRCKEEILLELTTPTLTSLIYDPEASVQEQAFALVRNLIDVPQDSVKYVFAEDGLLLHAVGRQLHSTAKVEVLIQGMYILSNLASGNEIHKEAAMDQLFPQSTDSRLQIAAVWALVNLTFPNSPGACGRVIKLRNAGKVSQLKTMVNDPCLDVKLRARMAVAQSMMFIDA</sequence>
<evidence type="ECO:0000256" key="3">
    <source>
        <dbReference type="ARBA" id="ARBA00022490"/>
    </source>
</evidence>
<comment type="caution">
    <text evidence="7">The sequence shown here is derived from an EMBL/GenBank/DDBJ whole genome shotgun (WGS) entry which is preliminary data.</text>
</comment>
<evidence type="ECO:0000256" key="5">
    <source>
        <dbReference type="ARBA" id="ARBA00023242"/>
    </source>
</evidence>
<feature type="repeat" description="ARM" evidence="6">
    <location>
        <begin position="451"/>
        <end position="479"/>
    </location>
</feature>
<keyword evidence="3" id="KW-0963">Cytoplasm</keyword>
<dbReference type="Proteomes" id="UP001604277">
    <property type="component" value="Unassembled WGS sequence"/>
</dbReference>
<dbReference type="GO" id="GO:0005737">
    <property type="term" value="C:cytoplasm"/>
    <property type="evidence" value="ECO:0007669"/>
    <property type="project" value="UniProtKB-SubCell"/>
</dbReference>
<gene>
    <name evidence="7" type="ORF">Fot_17264</name>
</gene>
<dbReference type="GO" id="GO:0005634">
    <property type="term" value="C:nucleus"/>
    <property type="evidence" value="ECO:0007669"/>
    <property type="project" value="UniProtKB-SubCell"/>
</dbReference>
<keyword evidence="5" id="KW-0539">Nucleus</keyword>
<dbReference type="Gene3D" id="1.25.10.10">
    <property type="entry name" value="Leucine-rich Repeat Variant"/>
    <property type="match status" value="2"/>
</dbReference>
<dbReference type="InterPro" id="IPR016024">
    <property type="entry name" value="ARM-type_fold"/>
</dbReference>
<evidence type="ECO:0000256" key="6">
    <source>
        <dbReference type="PROSITE-ProRule" id="PRU00259"/>
    </source>
</evidence>
<dbReference type="InterPro" id="IPR038739">
    <property type="entry name" value="ARMC8/Vid28"/>
</dbReference>
<evidence type="ECO:0000256" key="1">
    <source>
        <dbReference type="ARBA" id="ARBA00004123"/>
    </source>
</evidence>
<dbReference type="AlphaFoldDB" id="A0ABD1VEX9"/>
<evidence type="ECO:0000313" key="8">
    <source>
        <dbReference type="Proteomes" id="UP001604277"/>
    </source>
</evidence>
<dbReference type="InterPro" id="IPR000225">
    <property type="entry name" value="Armadillo"/>
</dbReference>
<comment type="subcellular location">
    <subcellularLocation>
        <location evidence="2">Cytoplasm</location>
    </subcellularLocation>
    <subcellularLocation>
        <location evidence="1">Nucleus</location>
    </subcellularLocation>
</comment>
<dbReference type="PANTHER" id="PTHR15651:SF7">
    <property type="entry name" value="ARMADILLO REPEAT-CONTAINING PROTEIN 8"/>
    <property type="match status" value="1"/>
</dbReference>
<evidence type="ECO:0000256" key="2">
    <source>
        <dbReference type="ARBA" id="ARBA00004496"/>
    </source>
</evidence>
<proteinExistence type="predicted"/>
<reference evidence="8" key="1">
    <citation type="submission" date="2024-07" db="EMBL/GenBank/DDBJ databases">
        <title>Two chromosome-level genome assemblies of Korean endemic species Abeliophyllum distichum and Forsythia ovata (Oleaceae).</title>
        <authorList>
            <person name="Jang H."/>
        </authorList>
    </citation>
    <scope>NUCLEOTIDE SEQUENCE [LARGE SCALE GENOMIC DNA]</scope>
</reference>
<dbReference type="InterPro" id="IPR011989">
    <property type="entry name" value="ARM-like"/>
</dbReference>
<accession>A0ABD1VEX9</accession>
<protein>
    <submittedName>
        <fullName evidence="7">ARM repeat superfamily protein</fullName>
    </submittedName>
</protein>
<name>A0ABD1VEX9_9LAMI</name>
<keyword evidence="8" id="KW-1185">Reference proteome</keyword>
<evidence type="ECO:0000256" key="4">
    <source>
        <dbReference type="ARBA" id="ARBA00022737"/>
    </source>
</evidence>
<dbReference type="EMBL" id="JBFOLJ010000005">
    <property type="protein sequence ID" value="KAL2535873.1"/>
    <property type="molecule type" value="Genomic_DNA"/>
</dbReference>
<dbReference type="Pfam" id="PF00514">
    <property type="entry name" value="Arm"/>
    <property type="match status" value="1"/>
</dbReference>
<dbReference type="SMART" id="SM00185">
    <property type="entry name" value="ARM"/>
    <property type="match status" value="8"/>
</dbReference>
<dbReference type="SUPFAM" id="SSF48371">
    <property type="entry name" value="ARM repeat"/>
    <property type="match status" value="3"/>
</dbReference>
<evidence type="ECO:0000313" key="7">
    <source>
        <dbReference type="EMBL" id="KAL2535873.1"/>
    </source>
</evidence>
<organism evidence="7 8">
    <name type="scientific">Forsythia ovata</name>
    <dbReference type="NCBI Taxonomy" id="205694"/>
    <lineage>
        <taxon>Eukaryota</taxon>
        <taxon>Viridiplantae</taxon>
        <taxon>Streptophyta</taxon>
        <taxon>Embryophyta</taxon>
        <taxon>Tracheophyta</taxon>
        <taxon>Spermatophyta</taxon>
        <taxon>Magnoliopsida</taxon>
        <taxon>eudicotyledons</taxon>
        <taxon>Gunneridae</taxon>
        <taxon>Pentapetalae</taxon>
        <taxon>asterids</taxon>
        <taxon>lamiids</taxon>
        <taxon>Lamiales</taxon>
        <taxon>Oleaceae</taxon>
        <taxon>Forsythieae</taxon>
        <taxon>Forsythia</taxon>
    </lineage>
</organism>
<dbReference type="PROSITE" id="PS50176">
    <property type="entry name" value="ARM_REPEAT"/>
    <property type="match status" value="1"/>
</dbReference>